<accession>I4C2Y6</accession>
<evidence type="ECO:0000256" key="4">
    <source>
        <dbReference type="RuleBase" id="RU000481"/>
    </source>
</evidence>
<dbReference type="EMBL" id="CP003360">
    <property type="protein sequence ID" value="AFM23927.1"/>
    <property type="molecule type" value="Genomic_DNA"/>
</dbReference>
<feature type="domain" description="Aminotransferase class I/classII large" evidence="5">
    <location>
        <begin position="31"/>
        <end position="385"/>
    </location>
</feature>
<dbReference type="GO" id="GO:0030170">
    <property type="term" value="F:pyridoxal phosphate binding"/>
    <property type="evidence" value="ECO:0007669"/>
    <property type="project" value="InterPro"/>
</dbReference>
<dbReference type="GO" id="GO:0008483">
    <property type="term" value="F:transaminase activity"/>
    <property type="evidence" value="ECO:0007669"/>
    <property type="project" value="UniProtKB-KW"/>
</dbReference>
<comment type="cofactor">
    <cofactor evidence="1 4">
        <name>pyridoxal 5'-phosphate</name>
        <dbReference type="ChEBI" id="CHEBI:597326"/>
    </cofactor>
</comment>
<dbReference type="Proteomes" id="UP000006055">
    <property type="component" value="Chromosome"/>
</dbReference>
<protein>
    <recommendedName>
        <fullName evidence="4">Aminotransferase</fullName>
        <ecNumber evidence="4">2.6.1.-</ecNumber>
    </recommendedName>
</protein>
<evidence type="ECO:0000256" key="3">
    <source>
        <dbReference type="ARBA" id="ARBA00022679"/>
    </source>
</evidence>
<evidence type="ECO:0000256" key="1">
    <source>
        <dbReference type="ARBA" id="ARBA00001933"/>
    </source>
</evidence>
<dbReference type="InterPro" id="IPR004838">
    <property type="entry name" value="NHTrfase_class1_PyrdxlP-BS"/>
</dbReference>
<dbReference type="KEGG" id="dti:Desti_1214"/>
<dbReference type="PROSITE" id="PS00105">
    <property type="entry name" value="AA_TRANSFER_CLASS_1"/>
    <property type="match status" value="1"/>
</dbReference>
<evidence type="ECO:0000259" key="5">
    <source>
        <dbReference type="Pfam" id="PF00155"/>
    </source>
</evidence>
<sequence>MTFSRRVIDTPPYLFHLIDEKRKAAAQRGVDVISLAIGDPDRPTPDFILDLMQEEIHDPRNHVYPSYKGEPDFCESVAAWFEKRFSVQLDPKTDIMAIIGSKDAVSHLPFAFLDPGDSGLVTDPGYPVYNAAIGYAGGRVVRVPLREECGFLPDLSAIDPVEADRAKIMFVNYPNNPTSAVADESFFQELVEFAAKHDLVILSDNAYSEVYFEEADRPISIMKIPGAKNRAIEIHSFSKTFNMTGWRIGFVVGGKELINAFLTLKSNFDSGVFMAIQRVAARALGHPQVEPFFRERTALFKSRRDRIAAALTELGYRFQLPRASYYFWVRIPESYASSVEFCADLLEKKGLVVTPGVGYGPAGEAFFRISMTAPDQRIDEGLKRLREFHRSR</sequence>
<dbReference type="Gene3D" id="3.90.1150.10">
    <property type="entry name" value="Aspartate Aminotransferase, domain 1"/>
    <property type="match status" value="1"/>
</dbReference>
<dbReference type="EC" id="2.6.1.-" evidence="4"/>
<reference evidence="7" key="1">
    <citation type="submission" date="2012-06" db="EMBL/GenBank/DDBJ databases">
        <title>Complete sequence of chromosome of Desulfomonile tiedjei DSM 6799.</title>
        <authorList>
            <person name="Lucas S."/>
            <person name="Copeland A."/>
            <person name="Lapidus A."/>
            <person name="Glavina del Rio T."/>
            <person name="Dalin E."/>
            <person name="Tice H."/>
            <person name="Bruce D."/>
            <person name="Goodwin L."/>
            <person name="Pitluck S."/>
            <person name="Peters L."/>
            <person name="Ovchinnikova G."/>
            <person name="Zeytun A."/>
            <person name="Lu M."/>
            <person name="Kyrpides N."/>
            <person name="Mavromatis K."/>
            <person name="Ivanova N."/>
            <person name="Brettin T."/>
            <person name="Detter J.C."/>
            <person name="Han C."/>
            <person name="Larimer F."/>
            <person name="Land M."/>
            <person name="Hauser L."/>
            <person name="Markowitz V."/>
            <person name="Cheng J.-F."/>
            <person name="Hugenholtz P."/>
            <person name="Woyke T."/>
            <person name="Wu D."/>
            <person name="Spring S."/>
            <person name="Schroeder M."/>
            <person name="Brambilla E."/>
            <person name="Klenk H.-P."/>
            <person name="Eisen J.A."/>
        </authorList>
    </citation>
    <scope>NUCLEOTIDE SEQUENCE [LARGE SCALE GENOMIC DNA]</scope>
    <source>
        <strain evidence="7">ATCC 49306 / DSM 6799 / DCB-1</strain>
    </source>
</reference>
<dbReference type="STRING" id="706587.Desti_1214"/>
<proteinExistence type="inferred from homology"/>
<dbReference type="SUPFAM" id="SSF53383">
    <property type="entry name" value="PLP-dependent transferases"/>
    <property type="match status" value="1"/>
</dbReference>
<keyword evidence="2 4" id="KW-0032">Aminotransferase</keyword>
<evidence type="ECO:0000313" key="6">
    <source>
        <dbReference type="EMBL" id="AFM23927.1"/>
    </source>
</evidence>
<keyword evidence="3 4" id="KW-0808">Transferase</keyword>
<dbReference type="PANTHER" id="PTHR42832">
    <property type="entry name" value="AMINO ACID AMINOTRANSFERASE"/>
    <property type="match status" value="1"/>
</dbReference>
<comment type="similarity">
    <text evidence="4">Belongs to the class-I pyridoxal-phosphate-dependent aminotransferase family.</text>
</comment>
<dbReference type="Pfam" id="PF00155">
    <property type="entry name" value="Aminotran_1_2"/>
    <property type="match status" value="1"/>
</dbReference>
<dbReference type="InterPro" id="IPR050881">
    <property type="entry name" value="LL-DAP_aminotransferase"/>
</dbReference>
<evidence type="ECO:0000313" key="7">
    <source>
        <dbReference type="Proteomes" id="UP000006055"/>
    </source>
</evidence>
<dbReference type="NCBIfam" id="NF006756">
    <property type="entry name" value="PRK09276.1"/>
    <property type="match status" value="1"/>
</dbReference>
<name>I4C2Y6_DESTA</name>
<dbReference type="HOGENOM" id="CLU_017584_4_5_7"/>
<organism evidence="6 7">
    <name type="scientific">Desulfomonile tiedjei (strain ATCC 49306 / DSM 6799 / DCB-1)</name>
    <dbReference type="NCBI Taxonomy" id="706587"/>
    <lineage>
        <taxon>Bacteria</taxon>
        <taxon>Pseudomonadati</taxon>
        <taxon>Thermodesulfobacteriota</taxon>
        <taxon>Desulfomonilia</taxon>
        <taxon>Desulfomonilales</taxon>
        <taxon>Desulfomonilaceae</taxon>
        <taxon>Desulfomonile</taxon>
    </lineage>
</organism>
<dbReference type="OrthoDB" id="9804474at2"/>
<dbReference type="PANTHER" id="PTHR42832:SF3">
    <property type="entry name" value="L-GLUTAMINE--4-(METHYLSULFANYL)-2-OXOBUTANOATE AMINOTRANSFERASE"/>
    <property type="match status" value="1"/>
</dbReference>
<dbReference type="AlphaFoldDB" id="I4C2Y6"/>
<dbReference type="CDD" id="cd00609">
    <property type="entry name" value="AAT_like"/>
    <property type="match status" value="1"/>
</dbReference>
<dbReference type="Gene3D" id="3.40.640.10">
    <property type="entry name" value="Type I PLP-dependent aspartate aminotransferase-like (Major domain)"/>
    <property type="match status" value="1"/>
</dbReference>
<dbReference type="RefSeq" id="WP_014809079.1">
    <property type="nucleotide sequence ID" value="NC_018025.1"/>
</dbReference>
<dbReference type="InterPro" id="IPR015422">
    <property type="entry name" value="PyrdxlP-dep_Trfase_small"/>
</dbReference>
<dbReference type="eggNOG" id="COG0436">
    <property type="taxonomic scope" value="Bacteria"/>
</dbReference>
<evidence type="ECO:0000256" key="2">
    <source>
        <dbReference type="ARBA" id="ARBA00022576"/>
    </source>
</evidence>
<dbReference type="InterPro" id="IPR015421">
    <property type="entry name" value="PyrdxlP-dep_Trfase_major"/>
</dbReference>
<dbReference type="InterPro" id="IPR004839">
    <property type="entry name" value="Aminotransferase_I/II_large"/>
</dbReference>
<keyword evidence="7" id="KW-1185">Reference proteome</keyword>
<dbReference type="InterPro" id="IPR015424">
    <property type="entry name" value="PyrdxlP-dep_Trfase"/>
</dbReference>
<gene>
    <name evidence="6" type="ordered locus">Desti_1214</name>
</gene>